<dbReference type="Gene3D" id="2.30.29.30">
    <property type="entry name" value="Pleckstrin-homology domain (PH domain)/Phosphotyrosine-binding domain (PTB)"/>
    <property type="match status" value="1"/>
</dbReference>
<feature type="region of interest" description="Disordered" evidence="7">
    <location>
        <begin position="589"/>
        <end position="754"/>
    </location>
</feature>
<feature type="compositionally biased region" description="Gly residues" evidence="7">
    <location>
        <begin position="637"/>
        <end position="649"/>
    </location>
</feature>
<feature type="coiled-coil region" evidence="6">
    <location>
        <begin position="1336"/>
        <end position="1370"/>
    </location>
</feature>
<evidence type="ECO:0000256" key="6">
    <source>
        <dbReference type="SAM" id="Coils"/>
    </source>
</evidence>
<feature type="compositionally biased region" description="Polar residues" evidence="7">
    <location>
        <begin position="589"/>
        <end position="603"/>
    </location>
</feature>
<feature type="compositionally biased region" description="Acidic residues" evidence="7">
    <location>
        <begin position="730"/>
        <end position="754"/>
    </location>
</feature>
<feature type="compositionally biased region" description="Low complexity" evidence="7">
    <location>
        <begin position="702"/>
        <end position="711"/>
    </location>
</feature>
<feature type="compositionally biased region" description="Acidic residues" evidence="7">
    <location>
        <begin position="262"/>
        <end position="283"/>
    </location>
</feature>
<keyword evidence="5" id="KW-0472">Membrane</keyword>
<evidence type="ECO:0000313" key="10">
    <source>
        <dbReference type="Proteomes" id="UP000307440"/>
    </source>
</evidence>
<dbReference type="CDD" id="cd13220">
    <property type="entry name" value="PH-GRAM_GRAMDC"/>
    <property type="match status" value="1"/>
</dbReference>
<evidence type="ECO:0000256" key="7">
    <source>
        <dbReference type="SAM" id="MobiDB-lite"/>
    </source>
</evidence>
<accession>A0A5C3KG04</accession>
<feature type="compositionally biased region" description="Polar residues" evidence="7">
    <location>
        <begin position="416"/>
        <end position="426"/>
    </location>
</feature>
<dbReference type="STRING" id="230819.A0A5C3KG04"/>
<feature type="region of interest" description="Disordered" evidence="7">
    <location>
        <begin position="364"/>
        <end position="566"/>
    </location>
</feature>
<feature type="compositionally biased region" description="Polar residues" evidence="7">
    <location>
        <begin position="508"/>
        <end position="529"/>
    </location>
</feature>
<dbReference type="GO" id="GO:0032934">
    <property type="term" value="F:sterol binding"/>
    <property type="evidence" value="ECO:0007669"/>
    <property type="project" value="TreeGrafter"/>
</dbReference>
<sequence>MASKFLSKFVKAATPAPLTTNDNATTETKESKRHSRDRSGSTKSSKSGKSRPPSEDHSSPQRPSFQFGISTLSRAGSRKGTVSTHSAVQDDNTNTPSVKSSGSHRKSESAGAAGPNIPPVPPLPDSLKVGQPTNVGRSRRNSIVSIFGSAGKNRRDSVPVVTVQPPADVSTSRKRKTKAAAAADTHSLDSLDIDIPTVAIVGSPSIESFASNSTRLGVTIIPPSPLIYSGSLSDSPGNAPSVNIEVEPGTPAGSISISLFDEDDQKQEFPEEEPEVEEPEEPEAPGVTVTSTTTTTTTTTATTTTATTNTNAATAAAPTATVQSTSASVLVSIFGRRARTASISSAIGGFITGKSEPTQIAKAPLSDTSAGNQPEESPVTTPTTAATIRPFNFGNERKETIPPVPDIPVSSKAMPPSSQATLTPSSYEVRRKKSSRSMTNVPPPLDIPQDNDNFPSVPIPIRHTRAATSPPDAFDSGLTDPTSNIGSVTMAPIVESPTGIKAPGLPTPASSNGPLRSATMQPNSGSSFLSPRKDDDAASIISTSSKVSPEKKRPWKRSATRKPTGLAGAIAASGLAMANPSMSRFDSQISPIMTNVSSSNSGDGHQPYLSKSPATSVGGKSGKGLTPVSPKSHRSGSSGGRRSSGGGGKSPSASRDGLASAPRRSHHRRPSLSAYSDSASSHGGALSTSGLTEYYSGNESEGALSRISSRGSRGRRNSKLRLDDSSGSETDSEDETDSSDDDSSVDLDNLDLEDDDMPVTGFAVASNKRNADFHELFPNISEADYLIEDYGCALQREILIQGRLYISENHVCFHANIFGWITDLAIPIGEIIALEKKMTAFVIPNAIQITTRQAKYSFASFLSRDTTFDVIYNIWRLSRPDDVQSIGSGRGSLEAGTGSGSLINGVEGGGVGVRAVVNMMNGVDPATTGSKPIVRKATTCACGREGKHYSETALEAVFPGSPEKIHNLIFASGFIKDFLVVDQKLLEIQMSDWMPVPNDPKLLTRNMSYIKPLYASMGPKQTKCEIRDETEHIDFDEYVSTLTTTRTPDVPSGGVFSVKTRTCITWASPVTTKVRVTTQVEWTGRSFIKGIIERSAIDGQKTFHGDLEKAMRNYIQEHKSEFVPEGVDVEASLAAPPALETNAAAIAEIKDGKAAQFGVSEEERNKQREHERNRRAFQWAWDTVEGAFDVAKRSIDGALELVRDAWDQSSSTTILYFVIVILVVSNLYTMVKMGKKEELGRRKEMMKAEERERWVQSVVMTLWDELASGKKDTFALRDAASEKGGPARLQPQKPREEQSPDFSILVLPSTPATLVPSTVSVLDIVATPLPVPIVGTVAWKEELAQLQETLRVVEERVIAIRASIAELENQDQNQNLNQLD</sequence>
<feature type="compositionally biased region" description="Polar residues" evidence="7">
    <location>
        <begin position="366"/>
        <end position="386"/>
    </location>
</feature>
<dbReference type="InterPro" id="IPR031968">
    <property type="entry name" value="VASt"/>
</dbReference>
<dbReference type="GO" id="GO:0140268">
    <property type="term" value="C:endoplasmic reticulum-plasma membrane contact site"/>
    <property type="evidence" value="ECO:0007669"/>
    <property type="project" value="TreeGrafter"/>
</dbReference>
<keyword evidence="4" id="KW-1133">Transmembrane helix</keyword>
<dbReference type="PROSITE" id="PS51778">
    <property type="entry name" value="VAST"/>
    <property type="match status" value="1"/>
</dbReference>
<dbReference type="GO" id="GO:0005739">
    <property type="term" value="C:mitochondrion"/>
    <property type="evidence" value="ECO:0007669"/>
    <property type="project" value="TreeGrafter"/>
</dbReference>
<keyword evidence="10" id="KW-1185">Reference proteome</keyword>
<name>A0A5C3KG04_COPMA</name>
<dbReference type="GO" id="GO:0032366">
    <property type="term" value="P:intracellular sterol transport"/>
    <property type="evidence" value="ECO:0007669"/>
    <property type="project" value="TreeGrafter"/>
</dbReference>
<dbReference type="OrthoDB" id="2162691at2759"/>
<evidence type="ECO:0000256" key="3">
    <source>
        <dbReference type="ARBA" id="ARBA00022692"/>
    </source>
</evidence>
<feature type="compositionally biased region" description="Low complexity" evidence="7">
    <location>
        <begin position="284"/>
        <end position="305"/>
    </location>
</feature>
<dbReference type="GO" id="GO:0032541">
    <property type="term" value="C:cortical endoplasmic reticulum"/>
    <property type="evidence" value="ECO:0007669"/>
    <property type="project" value="TreeGrafter"/>
</dbReference>
<evidence type="ECO:0000313" key="9">
    <source>
        <dbReference type="EMBL" id="TFK18705.1"/>
    </source>
</evidence>
<dbReference type="InterPro" id="IPR011993">
    <property type="entry name" value="PH-like_dom_sf"/>
</dbReference>
<dbReference type="Pfam" id="PF16016">
    <property type="entry name" value="VASt"/>
    <property type="match status" value="1"/>
</dbReference>
<dbReference type="PANTHER" id="PTHR23319">
    <property type="entry name" value="GRAM DOMAIN CONTAINING 1B, ISOFORM E"/>
    <property type="match status" value="1"/>
</dbReference>
<dbReference type="GO" id="GO:0005789">
    <property type="term" value="C:endoplasmic reticulum membrane"/>
    <property type="evidence" value="ECO:0007669"/>
    <property type="project" value="TreeGrafter"/>
</dbReference>
<feature type="compositionally biased region" description="Low complexity" evidence="7">
    <location>
        <begin position="41"/>
        <end position="51"/>
    </location>
</feature>
<evidence type="ECO:0000256" key="2">
    <source>
        <dbReference type="ARBA" id="ARBA00006582"/>
    </source>
</evidence>
<dbReference type="InterPro" id="IPR051482">
    <property type="entry name" value="Cholesterol_transport"/>
</dbReference>
<dbReference type="EMBL" id="ML210383">
    <property type="protein sequence ID" value="TFK18705.1"/>
    <property type="molecule type" value="Genomic_DNA"/>
</dbReference>
<feature type="region of interest" description="Disordered" evidence="7">
    <location>
        <begin position="262"/>
        <end position="305"/>
    </location>
</feature>
<comment type="subcellular location">
    <subcellularLocation>
        <location evidence="1">Membrane</location>
        <topology evidence="1">Single-pass membrane protein</topology>
    </subcellularLocation>
</comment>
<feature type="compositionally biased region" description="Polar residues" evidence="7">
    <location>
        <begin position="686"/>
        <end position="699"/>
    </location>
</feature>
<dbReference type="GO" id="GO:0005886">
    <property type="term" value="C:plasma membrane"/>
    <property type="evidence" value="ECO:0007669"/>
    <property type="project" value="TreeGrafter"/>
</dbReference>
<dbReference type="InterPro" id="IPR004182">
    <property type="entry name" value="GRAM"/>
</dbReference>
<gene>
    <name evidence="9" type="ORF">FA15DRAFT_675088</name>
</gene>
<dbReference type="Pfam" id="PF02893">
    <property type="entry name" value="GRAM"/>
    <property type="match status" value="1"/>
</dbReference>
<proteinExistence type="inferred from homology"/>
<dbReference type="Proteomes" id="UP000307440">
    <property type="component" value="Unassembled WGS sequence"/>
</dbReference>
<feature type="domain" description="VASt" evidence="8">
    <location>
        <begin position="948"/>
        <end position="1119"/>
    </location>
</feature>
<evidence type="ECO:0000256" key="4">
    <source>
        <dbReference type="ARBA" id="ARBA00022989"/>
    </source>
</evidence>
<protein>
    <recommendedName>
        <fullName evidence="8">VASt domain-containing protein</fullName>
    </recommendedName>
</protein>
<feature type="compositionally biased region" description="Low complexity" evidence="7">
    <location>
        <begin position="671"/>
        <end position="681"/>
    </location>
</feature>
<evidence type="ECO:0000259" key="8">
    <source>
        <dbReference type="PROSITE" id="PS51778"/>
    </source>
</evidence>
<feature type="compositionally biased region" description="Polar residues" evidence="7">
    <location>
        <begin position="131"/>
        <end position="144"/>
    </location>
</feature>
<keyword evidence="6" id="KW-0175">Coiled coil</keyword>
<comment type="similarity">
    <text evidence="2">Belongs to the YSP2 family.</text>
</comment>
<organism evidence="9 10">
    <name type="scientific">Coprinopsis marcescibilis</name>
    <name type="common">Agaric fungus</name>
    <name type="synonym">Psathyrella marcescibilis</name>
    <dbReference type="NCBI Taxonomy" id="230819"/>
    <lineage>
        <taxon>Eukaryota</taxon>
        <taxon>Fungi</taxon>
        <taxon>Dikarya</taxon>
        <taxon>Basidiomycota</taxon>
        <taxon>Agaricomycotina</taxon>
        <taxon>Agaricomycetes</taxon>
        <taxon>Agaricomycetidae</taxon>
        <taxon>Agaricales</taxon>
        <taxon>Agaricineae</taxon>
        <taxon>Psathyrellaceae</taxon>
        <taxon>Coprinopsis</taxon>
    </lineage>
</organism>
<dbReference type="GO" id="GO:0120015">
    <property type="term" value="F:sterol transfer activity"/>
    <property type="evidence" value="ECO:0007669"/>
    <property type="project" value="TreeGrafter"/>
</dbReference>
<evidence type="ECO:0000256" key="5">
    <source>
        <dbReference type="ARBA" id="ARBA00023136"/>
    </source>
</evidence>
<feature type="compositionally biased region" description="Polar residues" evidence="7">
    <location>
        <begin position="60"/>
        <end position="101"/>
    </location>
</feature>
<feature type="region of interest" description="Disordered" evidence="7">
    <location>
        <begin position="1280"/>
        <end position="1300"/>
    </location>
</feature>
<feature type="compositionally biased region" description="Low complexity" evidence="7">
    <location>
        <begin position="650"/>
        <end position="662"/>
    </location>
</feature>
<feature type="compositionally biased region" description="Polar residues" evidence="7">
    <location>
        <begin position="17"/>
        <end position="26"/>
    </location>
</feature>
<dbReference type="SMART" id="SM00568">
    <property type="entry name" value="GRAM"/>
    <property type="match status" value="1"/>
</dbReference>
<reference evidence="9 10" key="1">
    <citation type="journal article" date="2019" name="Nat. Ecol. Evol.">
        <title>Megaphylogeny resolves global patterns of mushroom evolution.</title>
        <authorList>
            <person name="Varga T."/>
            <person name="Krizsan K."/>
            <person name="Foldi C."/>
            <person name="Dima B."/>
            <person name="Sanchez-Garcia M."/>
            <person name="Sanchez-Ramirez S."/>
            <person name="Szollosi G.J."/>
            <person name="Szarkandi J.G."/>
            <person name="Papp V."/>
            <person name="Albert L."/>
            <person name="Andreopoulos W."/>
            <person name="Angelini C."/>
            <person name="Antonin V."/>
            <person name="Barry K.W."/>
            <person name="Bougher N.L."/>
            <person name="Buchanan P."/>
            <person name="Buyck B."/>
            <person name="Bense V."/>
            <person name="Catcheside P."/>
            <person name="Chovatia M."/>
            <person name="Cooper J."/>
            <person name="Damon W."/>
            <person name="Desjardin D."/>
            <person name="Finy P."/>
            <person name="Geml J."/>
            <person name="Haridas S."/>
            <person name="Hughes K."/>
            <person name="Justo A."/>
            <person name="Karasinski D."/>
            <person name="Kautmanova I."/>
            <person name="Kiss B."/>
            <person name="Kocsube S."/>
            <person name="Kotiranta H."/>
            <person name="LaButti K.M."/>
            <person name="Lechner B.E."/>
            <person name="Liimatainen K."/>
            <person name="Lipzen A."/>
            <person name="Lukacs Z."/>
            <person name="Mihaltcheva S."/>
            <person name="Morgado L.N."/>
            <person name="Niskanen T."/>
            <person name="Noordeloos M.E."/>
            <person name="Ohm R.A."/>
            <person name="Ortiz-Santana B."/>
            <person name="Ovrebo C."/>
            <person name="Racz N."/>
            <person name="Riley R."/>
            <person name="Savchenko A."/>
            <person name="Shiryaev A."/>
            <person name="Soop K."/>
            <person name="Spirin V."/>
            <person name="Szebenyi C."/>
            <person name="Tomsovsky M."/>
            <person name="Tulloss R.E."/>
            <person name="Uehling J."/>
            <person name="Grigoriev I.V."/>
            <person name="Vagvolgyi C."/>
            <person name="Papp T."/>
            <person name="Martin F.M."/>
            <person name="Miettinen O."/>
            <person name="Hibbett D.S."/>
            <person name="Nagy L.G."/>
        </authorList>
    </citation>
    <scope>NUCLEOTIDE SEQUENCE [LARGE SCALE GENOMIC DNA]</scope>
    <source>
        <strain evidence="9 10">CBS 121175</strain>
    </source>
</reference>
<feature type="region of interest" description="Disordered" evidence="7">
    <location>
        <begin position="1"/>
        <end position="185"/>
    </location>
</feature>
<dbReference type="PANTHER" id="PTHR23319:SF4">
    <property type="entry name" value="GRAM DOMAIN CONTAINING 1B, ISOFORM E"/>
    <property type="match status" value="1"/>
</dbReference>
<evidence type="ECO:0000256" key="1">
    <source>
        <dbReference type="ARBA" id="ARBA00004167"/>
    </source>
</evidence>
<keyword evidence="3" id="KW-0812">Transmembrane</keyword>